<dbReference type="PANTHER" id="PTHR48449:SF1">
    <property type="entry name" value="DUF1985 DOMAIN-CONTAINING PROTEIN"/>
    <property type="match status" value="1"/>
</dbReference>
<feature type="compositionally biased region" description="Basic and acidic residues" evidence="1">
    <location>
        <begin position="489"/>
        <end position="500"/>
    </location>
</feature>
<name>A0A9W3C762_RAPSA</name>
<dbReference type="RefSeq" id="XP_056847238.1">
    <property type="nucleotide sequence ID" value="XM_056991258.1"/>
</dbReference>
<organism evidence="3 4">
    <name type="scientific">Raphanus sativus</name>
    <name type="common">Radish</name>
    <name type="synonym">Raphanus raphanistrum var. sativus</name>
    <dbReference type="NCBI Taxonomy" id="3726"/>
    <lineage>
        <taxon>Eukaryota</taxon>
        <taxon>Viridiplantae</taxon>
        <taxon>Streptophyta</taxon>
        <taxon>Embryophyta</taxon>
        <taxon>Tracheophyta</taxon>
        <taxon>Spermatophyta</taxon>
        <taxon>Magnoliopsida</taxon>
        <taxon>eudicotyledons</taxon>
        <taxon>Gunneridae</taxon>
        <taxon>Pentapetalae</taxon>
        <taxon>rosids</taxon>
        <taxon>malvids</taxon>
        <taxon>Brassicales</taxon>
        <taxon>Brassicaceae</taxon>
        <taxon>Brassiceae</taxon>
        <taxon>Raphanus</taxon>
    </lineage>
</organism>
<gene>
    <name evidence="4" type="primary">LOC108816324</name>
</gene>
<accession>A0A9W3C762</accession>
<dbReference type="AlphaFoldDB" id="A0A9W3C762"/>
<evidence type="ECO:0000313" key="3">
    <source>
        <dbReference type="Proteomes" id="UP000504610"/>
    </source>
</evidence>
<reference evidence="4" key="2">
    <citation type="submission" date="2025-08" db="UniProtKB">
        <authorList>
            <consortium name="RefSeq"/>
        </authorList>
    </citation>
    <scope>IDENTIFICATION</scope>
    <source>
        <tissue evidence="4">Leaf</tissue>
    </source>
</reference>
<keyword evidence="3" id="KW-1185">Reference proteome</keyword>
<evidence type="ECO:0000313" key="4">
    <source>
        <dbReference type="RefSeq" id="XP_056847238.1"/>
    </source>
</evidence>
<dbReference type="GeneID" id="108816324"/>
<dbReference type="KEGG" id="rsz:108816324"/>
<feature type="region of interest" description="Disordered" evidence="1">
    <location>
        <begin position="449"/>
        <end position="513"/>
    </location>
</feature>
<feature type="domain" description="DUF1985" evidence="2">
    <location>
        <begin position="72"/>
        <end position="208"/>
    </location>
</feature>
<protein>
    <submittedName>
        <fullName evidence="4">Uncharacterized protein LOC108816324</fullName>
    </submittedName>
</protein>
<dbReference type="OrthoDB" id="1090753at2759"/>
<dbReference type="InterPro" id="IPR015410">
    <property type="entry name" value="DUF1985"/>
</dbReference>
<feature type="compositionally biased region" description="Basic residues" evidence="1">
    <location>
        <begin position="502"/>
        <end position="513"/>
    </location>
</feature>
<proteinExistence type="predicted"/>
<dbReference type="Proteomes" id="UP000504610">
    <property type="component" value="Chromosome 7"/>
</dbReference>
<reference evidence="3" key="1">
    <citation type="journal article" date="2019" name="Database">
        <title>The radish genome database (RadishGD): an integrated information resource for radish genomics.</title>
        <authorList>
            <person name="Yu H.J."/>
            <person name="Baek S."/>
            <person name="Lee Y.J."/>
            <person name="Cho A."/>
            <person name="Mun J.H."/>
        </authorList>
    </citation>
    <scope>NUCLEOTIDE SEQUENCE [LARGE SCALE GENOMIC DNA]</scope>
    <source>
        <strain evidence="3">cv. WK10039</strain>
    </source>
</reference>
<dbReference type="Pfam" id="PF09331">
    <property type="entry name" value="DUF1985"/>
    <property type="match status" value="1"/>
</dbReference>
<evidence type="ECO:0000259" key="2">
    <source>
        <dbReference type="Pfam" id="PF09331"/>
    </source>
</evidence>
<evidence type="ECO:0000256" key="1">
    <source>
        <dbReference type="SAM" id="MobiDB-lite"/>
    </source>
</evidence>
<dbReference type="PANTHER" id="PTHR48449">
    <property type="entry name" value="DUF1985 DOMAIN-CONTAINING PROTEIN"/>
    <property type="match status" value="1"/>
</dbReference>
<sequence>MAYQFPRRLLAEGAEPQIDKINNTCRRGMLDDVKVILKDEYDEVLKDPVFSPILAIIENKLIYSGRIIHSFLCKQLKVSKLHELWFLFARRPLRFSAQEFHAVTGLKFKEEPDIDFSDWKDDKGFWSNVLKKNRKVNLASLKTQLLKECNQWSYVDRLRLVYLCIIHGFLLAKDSRVSIPHEYIRLVMDFEKMRMYPWGLVAYDELIASMMKARTDIHLKKSYVLGGFSYAFQIWVMEAIPDIGSMVGKKIKKNMTKVRCRNWKGSGKVSYADIISLESHFNKGKLFPFISATGNDDVFEMDEFFREDEKKDERIDRIVALINAKQDWTEFVWEVEPLPPNGDLSDSEEDAANVEVEDATDTHVAEPGVVAKRGKRLLNDPGVEARKKQLLCERAAEHNSGISSEVKSFIEGLFTSSFNSLKEVVQTEIHQRFDKVEKEMAQLNQVVSHLRGSSETVGKDRASEIPSPSATMGKDKEKSQSPCPSIANEKGKGKVDDTAVRRSPRQVRKVTRK</sequence>